<evidence type="ECO:0000256" key="1">
    <source>
        <dbReference type="ARBA" id="ARBA00022723"/>
    </source>
</evidence>
<dbReference type="AlphaFoldDB" id="A0A7R9MM70"/>
<dbReference type="OrthoDB" id="6504712at2759"/>
<dbReference type="Proteomes" id="UP000728032">
    <property type="component" value="Unassembled WGS sequence"/>
</dbReference>
<evidence type="ECO:0000313" key="8">
    <source>
        <dbReference type="Proteomes" id="UP000728032"/>
    </source>
</evidence>
<organism evidence="7">
    <name type="scientific">Oppiella nova</name>
    <dbReference type="NCBI Taxonomy" id="334625"/>
    <lineage>
        <taxon>Eukaryota</taxon>
        <taxon>Metazoa</taxon>
        <taxon>Ecdysozoa</taxon>
        <taxon>Arthropoda</taxon>
        <taxon>Chelicerata</taxon>
        <taxon>Arachnida</taxon>
        <taxon>Acari</taxon>
        <taxon>Acariformes</taxon>
        <taxon>Sarcoptiformes</taxon>
        <taxon>Oribatida</taxon>
        <taxon>Brachypylina</taxon>
        <taxon>Oppioidea</taxon>
        <taxon>Oppiidae</taxon>
        <taxon>Oppiella</taxon>
    </lineage>
</organism>
<reference evidence="7" key="1">
    <citation type="submission" date="2020-11" db="EMBL/GenBank/DDBJ databases">
        <authorList>
            <person name="Tran Van P."/>
        </authorList>
    </citation>
    <scope>NUCLEOTIDE SEQUENCE</scope>
</reference>
<dbReference type="GO" id="GO:0005634">
    <property type="term" value="C:nucleus"/>
    <property type="evidence" value="ECO:0007669"/>
    <property type="project" value="UniProtKB-ARBA"/>
</dbReference>
<dbReference type="PANTHER" id="PTHR19818">
    <property type="entry name" value="ZINC FINGER PROTEIN ZIC AND GLI"/>
    <property type="match status" value="1"/>
</dbReference>
<dbReference type="PROSITE" id="PS50157">
    <property type="entry name" value="ZINC_FINGER_C2H2_2"/>
    <property type="match status" value="3"/>
</dbReference>
<dbReference type="InterPro" id="IPR013087">
    <property type="entry name" value="Znf_C2H2_type"/>
</dbReference>
<protein>
    <recommendedName>
        <fullName evidence="6">C2H2-type domain-containing protein</fullName>
    </recommendedName>
</protein>
<evidence type="ECO:0000256" key="3">
    <source>
        <dbReference type="ARBA" id="ARBA00022771"/>
    </source>
</evidence>
<feature type="domain" description="C2H2-type" evidence="6">
    <location>
        <begin position="250"/>
        <end position="277"/>
    </location>
</feature>
<evidence type="ECO:0000256" key="4">
    <source>
        <dbReference type="ARBA" id="ARBA00022833"/>
    </source>
</evidence>
<evidence type="ECO:0000256" key="2">
    <source>
        <dbReference type="ARBA" id="ARBA00022737"/>
    </source>
</evidence>
<keyword evidence="2" id="KW-0677">Repeat</keyword>
<dbReference type="Gene3D" id="3.30.160.60">
    <property type="entry name" value="Classic Zinc Finger"/>
    <property type="match status" value="3"/>
</dbReference>
<dbReference type="FunFam" id="3.30.160.60:FF:002281">
    <property type="match status" value="1"/>
</dbReference>
<accession>A0A7R9MM70</accession>
<keyword evidence="1" id="KW-0479">Metal-binding</keyword>
<sequence length="343" mass="39056">MESFDIEEGVEQELSTASLLVLYVIYKFSVCFPHIVMYFNDNWHQLQEFNTRLDQMLKMDKIVQLLRQQIGDNRTTDAVGSGGDNENTNCSNKTNVQTVDTINDNQITTEVMEPLVETLDDRISESNSGMSTTTYPTLHLKPNTVHTYASLASTSAATAAEELIVPHLLHNNSNTASEPSSHSPSPTGQTFVCLYCHRVFASKYKLKRHEFVHKPLSKPFKCPWSECDLRFRSSFDMRRHLVTHTGERPFGCDQCGKRFSRADKLKEHKLIHVKRCQRMAKQFMLQHQQQYNNSDQHFPMAAHESPSMIGLDHTSGDDLSALDTSLLFDNQLVANIKTELNVL</sequence>
<dbReference type="InterPro" id="IPR036236">
    <property type="entry name" value="Znf_C2H2_sf"/>
</dbReference>
<evidence type="ECO:0000313" key="7">
    <source>
        <dbReference type="EMBL" id="CAD7662855.1"/>
    </source>
</evidence>
<evidence type="ECO:0000256" key="5">
    <source>
        <dbReference type="PROSITE-ProRule" id="PRU00042"/>
    </source>
</evidence>
<feature type="domain" description="C2H2-type" evidence="6">
    <location>
        <begin position="220"/>
        <end position="249"/>
    </location>
</feature>
<dbReference type="GO" id="GO:0000981">
    <property type="term" value="F:DNA-binding transcription factor activity, RNA polymerase II-specific"/>
    <property type="evidence" value="ECO:0007669"/>
    <property type="project" value="TreeGrafter"/>
</dbReference>
<dbReference type="SUPFAM" id="SSF57667">
    <property type="entry name" value="beta-beta-alpha zinc fingers"/>
    <property type="match status" value="2"/>
</dbReference>
<keyword evidence="4" id="KW-0862">Zinc</keyword>
<gene>
    <name evidence="7" type="ORF">ONB1V03_LOCUS19415</name>
</gene>
<dbReference type="GO" id="GO:0045944">
    <property type="term" value="P:positive regulation of transcription by RNA polymerase II"/>
    <property type="evidence" value="ECO:0007669"/>
    <property type="project" value="UniProtKB-ARBA"/>
</dbReference>
<name>A0A7R9MM70_9ACAR</name>
<dbReference type="GO" id="GO:0008270">
    <property type="term" value="F:zinc ion binding"/>
    <property type="evidence" value="ECO:0007669"/>
    <property type="project" value="UniProtKB-KW"/>
</dbReference>
<dbReference type="GO" id="GO:0000978">
    <property type="term" value="F:RNA polymerase II cis-regulatory region sequence-specific DNA binding"/>
    <property type="evidence" value="ECO:0007669"/>
    <property type="project" value="TreeGrafter"/>
</dbReference>
<dbReference type="InterPro" id="IPR050329">
    <property type="entry name" value="GLI_C2H2-zinc-finger"/>
</dbReference>
<dbReference type="EMBL" id="OC944481">
    <property type="protein sequence ID" value="CAD7662855.1"/>
    <property type="molecule type" value="Genomic_DNA"/>
</dbReference>
<dbReference type="PANTHER" id="PTHR19818:SF139">
    <property type="entry name" value="PAIR-RULE PROTEIN ODD-PAIRED"/>
    <property type="match status" value="1"/>
</dbReference>
<dbReference type="EMBL" id="CAJPVJ010029656">
    <property type="protein sequence ID" value="CAG2179992.1"/>
    <property type="molecule type" value="Genomic_DNA"/>
</dbReference>
<keyword evidence="8" id="KW-1185">Reference proteome</keyword>
<proteinExistence type="predicted"/>
<dbReference type="Pfam" id="PF00096">
    <property type="entry name" value="zf-C2H2"/>
    <property type="match status" value="3"/>
</dbReference>
<feature type="domain" description="C2H2-type" evidence="6">
    <location>
        <begin position="191"/>
        <end position="213"/>
    </location>
</feature>
<evidence type="ECO:0000259" key="6">
    <source>
        <dbReference type="PROSITE" id="PS50157"/>
    </source>
</evidence>
<dbReference type="PROSITE" id="PS00028">
    <property type="entry name" value="ZINC_FINGER_C2H2_1"/>
    <property type="match status" value="3"/>
</dbReference>
<dbReference type="SMART" id="SM00355">
    <property type="entry name" value="ZnF_C2H2"/>
    <property type="match status" value="3"/>
</dbReference>
<keyword evidence="3 5" id="KW-0863">Zinc-finger</keyword>